<reference evidence="15" key="1">
    <citation type="submission" date="2025-08" db="UniProtKB">
        <authorList>
            <consortium name="Ensembl"/>
        </authorList>
    </citation>
    <scope>IDENTIFICATION</scope>
</reference>
<feature type="region of interest" description="Disordered" evidence="13">
    <location>
        <begin position="1"/>
        <end position="48"/>
    </location>
</feature>
<sequence length="310" mass="34195">MALHWTMRGMGSTNEMRRVGGLNSNGRREGSGAILGPEPASSAPQPRPSARGRAALWWFLALLHAQPRAMHVAGFDSSDEEAAEEEGEKPAPLPLSWLPLSPAYSSAFLGVCSLPGCRFKDVRRNLQKDIDELKNCGTQDVFVLCTKGELLKYRVPNLIDAYQECGICVHHYPIPDGDAPDMTTCCTILGELRSCLESNRKTIIHCYGGLGRSCLIAACLLLQLSDVVTPQQAIDSLRELRGSRAIQTIKHEKWDKCWTGREDMCENKTICNPITAKYRLGMPKGCLLLQCLGKREETNVLPGHSLVCKM</sequence>
<evidence type="ECO:0000256" key="11">
    <source>
        <dbReference type="ARBA" id="ARBA00080894"/>
    </source>
</evidence>
<dbReference type="EC" id="3.1.3.48" evidence="3"/>
<evidence type="ECO:0000256" key="4">
    <source>
        <dbReference type="ARBA" id="ARBA00013081"/>
    </source>
</evidence>
<comment type="similarity">
    <text evidence="2">Belongs to the protein-tyrosine phosphatase family.</text>
</comment>
<comment type="subcellular location">
    <subcellularLocation>
        <location evidence="1">Cytoplasm</location>
        <location evidence="1">Perinuclear region</location>
    </subcellularLocation>
</comment>
<keyword evidence="6" id="KW-0378">Hydrolase</keyword>
<comment type="subunit">
    <text evidence="9">Interacts with cyclin-dependent kinases such as CDK1, CDK2 and CDK3. Does not interact with CDK4. Interacts (via C-terminus) with phosphorylated CDK2 (via C-terminal helix). Interacts with MS4A3 (via C-terminus); the interaction enhances CDKN3 enzymatic activity.</text>
</comment>
<dbReference type="CDD" id="cd14505">
    <property type="entry name" value="CDKN3-like"/>
    <property type="match status" value="1"/>
</dbReference>
<keyword evidence="16" id="KW-1185">Reference proteome</keyword>
<name>A0A669R282_PHACC</name>
<dbReference type="GO" id="GO:0004725">
    <property type="term" value="F:protein tyrosine phosphatase activity"/>
    <property type="evidence" value="ECO:0007669"/>
    <property type="project" value="UniProtKB-EC"/>
</dbReference>
<evidence type="ECO:0000259" key="14">
    <source>
        <dbReference type="PROSITE" id="PS50056"/>
    </source>
</evidence>
<evidence type="ECO:0000313" key="15">
    <source>
        <dbReference type="Ensembl" id="ENSPCLP00000021316.1"/>
    </source>
</evidence>
<dbReference type="Proteomes" id="UP000472261">
    <property type="component" value="Unplaced"/>
</dbReference>
<dbReference type="AlphaFoldDB" id="A0A669R282"/>
<evidence type="ECO:0000256" key="7">
    <source>
        <dbReference type="ARBA" id="ARBA00022912"/>
    </source>
</evidence>
<evidence type="ECO:0000256" key="5">
    <source>
        <dbReference type="ARBA" id="ARBA00022490"/>
    </source>
</evidence>
<dbReference type="PROSITE" id="PS50056">
    <property type="entry name" value="TYR_PHOSPHATASE_2"/>
    <property type="match status" value="1"/>
</dbReference>
<evidence type="ECO:0000256" key="8">
    <source>
        <dbReference type="ARBA" id="ARBA00023306"/>
    </source>
</evidence>
<dbReference type="EC" id="3.1.3.16" evidence="4"/>
<keyword evidence="8" id="KW-0131">Cell cycle</keyword>
<dbReference type="FunFam" id="3.90.190.10:FF:000046">
    <property type="entry name" value="Cyclin-dependent kinase inhibitor 3"/>
    <property type="match status" value="1"/>
</dbReference>
<dbReference type="PANTHER" id="PTHR23339">
    <property type="entry name" value="TYROSINE SPECIFIC PROTEIN PHOSPHATASE AND DUAL SPECIFICITY PROTEIN PHOSPHATASE"/>
    <property type="match status" value="1"/>
</dbReference>
<protein>
    <recommendedName>
        <fullName evidence="10">Cyclin-dependent kinase inhibitor 3</fullName>
        <ecNumber evidence="4">3.1.3.16</ecNumber>
        <ecNumber evidence="3">3.1.3.48</ecNumber>
    </recommendedName>
    <alternativeName>
        <fullName evidence="12">CDK2-associated dual-specificity phosphatase</fullName>
    </alternativeName>
    <alternativeName>
        <fullName evidence="11">Kinase-associated phosphatase</fullName>
    </alternativeName>
</protein>
<dbReference type="GO" id="GO:0004722">
    <property type="term" value="F:protein serine/threonine phosphatase activity"/>
    <property type="evidence" value="ECO:0007669"/>
    <property type="project" value="UniProtKB-EC"/>
</dbReference>
<evidence type="ECO:0000256" key="2">
    <source>
        <dbReference type="ARBA" id="ARBA00009580"/>
    </source>
</evidence>
<dbReference type="GO" id="GO:0048471">
    <property type="term" value="C:perinuclear region of cytoplasm"/>
    <property type="evidence" value="ECO:0007669"/>
    <property type="project" value="UniProtKB-SubCell"/>
</dbReference>
<evidence type="ECO:0000256" key="9">
    <source>
        <dbReference type="ARBA" id="ARBA00064980"/>
    </source>
</evidence>
<evidence type="ECO:0000256" key="10">
    <source>
        <dbReference type="ARBA" id="ARBA00067397"/>
    </source>
</evidence>
<feature type="domain" description="Tyrosine specific protein phosphatases" evidence="14">
    <location>
        <begin position="186"/>
        <end position="252"/>
    </location>
</feature>
<dbReference type="Pfam" id="PF05706">
    <property type="entry name" value="CDKN3"/>
    <property type="match status" value="1"/>
</dbReference>
<dbReference type="Ensembl" id="ENSPCLT00000029463.1">
    <property type="protein sequence ID" value="ENSPCLP00000021316.1"/>
    <property type="gene ID" value="ENSPCLG00000018661.1"/>
</dbReference>
<dbReference type="InterPro" id="IPR029021">
    <property type="entry name" value="Prot-tyrosine_phosphatase-like"/>
</dbReference>
<evidence type="ECO:0000313" key="16">
    <source>
        <dbReference type="Proteomes" id="UP000472261"/>
    </source>
</evidence>
<dbReference type="InterPro" id="IPR000387">
    <property type="entry name" value="Tyr_Pase_dom"/>
</dbReference>
<keyword evidence="5" id="KW-0963">Cytoplasm</keyword>
<dbReference type="Gene3D" id="3.90.190.10">
    <property type="entry name" value="Protein tyrosine phosphatase superfamily"/>
    <property type="match status" value="1"/>
</dbReference>
<evidence type="ECO:0000256" key="12">
    <source>
        <dbReference type="ARBA" id="ARBA00082005"/>
    </source>
</evidence>
<evidence type="ECO:0000256" key="13">
    <source>
        <dbReference type="SAM" id="MobiDB-lite"/>
    </source>
</evidence>
<dbReference type="InterPro" id="IPR050561">
    <property type="entry name" value="PTP"/>
</dbReference>
<evidence type="ECO:0000256" key="3">
    <source>
        <dbReference type="ARBA" id="ARBA00013064"/>
    </source>
</evidence>
<proteinExistence type="inferred from homology"/>
<dbReference type="InterPro" id="IPR022778">
    <property type="entry name" value="CDKN3"/>
</dbReference>
<evidence type="ECO:0000256" key="6">
    <source>
        <dbReference type="ARBA" id="ARBA00022801"/>
    </source>
</evidence>
<organism evidence="15 16">
    <name type="scientific">Phasianus colchicus</name>
    <name type="common">Common pheasant</name>
    <dbReference type="NCBI Taxonomy" id="9054"/>
    <lineage>
        <taxon>Eukaryota</taxon>
        <taxon>Metazoa</taxon>
        <taxon>Chordata</taxon>
        <taxon>Craniata</taxon>
        <taxon>Vertebrata</taxon>
        <taxon>Euteleostomi</taxon>
        <taxon>Archelosauria</taxon>
        <taxon>Archosauria</taxon>
        <taxon>Dinosauria</taxon>
        <taxon>Saurischia</taxon>
        <taxon>Theropoda</taxon>
        <taxon>Coelurosauria</taxon>
        <taxon>Aves</taxon>
        <taxon>Neognathae</taxon>
        <taxon>Galloanserae</taxon>
        <taxon>Galliformes</taxon>
        <taxon>Phasianidae</taxon>
        <taxon>Phasianinae</taxon>
        <taxon>Phasianus</taxon>
    </lineage>
</organism>
<accession>A0A669R282</accession>
<dbReference type="SUPFAM" id="SSF52799">
    <property type="entry name" value="(Phosphotyrosine protein) phosphatases II"/>
    <property type="match status" value="1"/>
</dbReference>
<feature type="compositionally biased region" description="Low complexity" evidence="13">
    <location>
        <begin position="37"/>
        <end position="48"/>
    </location>
</feature>
<evidence type="ECO:0000256" key="1">
    <source>
        <dbReference type="ARBA" id="ARBA00004556"/>
    </source>
</evidence>
<reference evidence="15" key="2">
    <citation type="submission" date="2025-09" db="UniProtKB">
        <authorList>
            <consortium name="Ensembl"/>
        </authorList>
    </citation>
    <scope>IDENTIFICATION</scope>
</reference>
<keyword evidence="7" id="KW-0904">Protein phosphatase</keyword>